<accession>A0AAD5UE35</accession>
<evidence type="ECO:0000313" key="1">
    <source>
        <dbReference type="EMBL" id="KAJ3252420.1"/>
    </source>
</evidence>
<dbReference type="Gene3D" id="3.40.50.720">
    <property type="entry name" value="NAD(P)-binding Rossmann-like Domain"/>
    <property type="match status" value="1"/>
</dbReference>
<organism evidence="1 2">
    <name type="scientific">Boothiomyces macroporosus</name>
    <dbReference type="NCBI Taxonomy" id="261099"/>
    <lineage>
        <taxon>Eukaryota</taxon>
        <taxon>Fungi</taxon>
        <taxon>Fungi incertae sedis</taxon>
        <taxon>Chytridiomycota</taxon>
        <taxon>Chytridiomycota incertae sedis</taxon>
        <taxon>Chytridiomycetes</taxon>
        <taxon>Rhizophydiales</taxon>
        <taxon>Terramycetaceae</taxon>
        <taxon>Boothiomyces</taxon>
    </lineage>
</organism>
<name>A0AAD5UE35_9FUNG</name>
<proteinExistence type="predicted"/>
<keyword evidence="2" id="KW-1185">Reference proteome</keyword>
<gene>
    <name evidence="1" type="ORF">HK103_001587</name>
</gene>
<sequence length="126" mass="14330">MFNIRLENKQILVVIGNDYQQQNDAGVIKKLLPSNANLTVASSKPPSKHLESFIVTGEVGLINREVEPEECRNYHWIILVGNSNEIVKYCKHSRIWITVLDDPIISDIEFTFEKLGMEIVESDSDS</sequence>
<comment type="caution">
    <text evidence="1">The sequence shown here is derived from an EMBL/GenBank/DDBJ whole genome shotgun (WGS) entry which is preliminary data.</text>
</comment>
<protein>
    <submittedName>
        <fullName evidence="1">Uncharacterized protein</fullName>
    </submittedName>
</protein>
<dbReference type="Pfam" id="PF13241">
    <property type="entry name" value="NAD_binding_7"/>
    <property type="match status" value="1"/>
</dbReference>
<dbReference type="EMBL" id="JADGKB010000142">
    <property type="protein sequence ID" value="KAJ3252420.1"/>
    <property type="molecule type" value="Genomic_DNA"/>
</dbReference>
<dbReference type="AlphaFoldDB" id="A0AAD5UE35"/>
<dbReference type="Proteomes" id="UP001210925">
    <property type="component" value="Unassembled WGS sequence"/>
</dbReference>
<reference evidence="1" key="1">
    <citation type="submission" date="2020-05" db="EMBL/GenBank/DDBJ databases">
        <title>Phylogenomic resolution of chytrid fungi.</title>
        <authorList>
            <person name="Stajich J.E."/>
            <person name="Amses K."/>
            <person name="Simmons R."/>
            <person name="Seto K."/>
            <person name="Myers J."/>
            <person name="Bonds A."/>
            <person name="Quandt C.A."/>
            <person name="Barry K."/>
            <person name="Liu P."/>
            <person name="Grigoriev I."/>
            <person name="Longcore J.E."/>
            <person name="James T.Y."/>
        </authorList>
    </citation>
    <scope>NUCLEOTIDE SEQUENCE</scope>
    <source>
        <strain evidence="1">PLAUS21</strain>
    </source>
</reference>
<feature type="non-terminal residue" evidence="1">
    <location>
        <position position="126"/>
    </location>
</feature>
<evidence type="ECO:0000313" key="2">
    <source>
        <dbReference type="Proteomes" id="UP001210925"/>
    </source>
</evidence>